<evidence type="ECO:0000313" key="3">
    <source>
        <dbReference type="EMBL" id="CAK9032254.1"/>
    </source>
</evidence>
<evidence type="ECO:0000256" key="1">
    <source>
        <dbReference type="SAM" id="Coils"/>
    </source>
</evidence>
<accession>A0ABP0L0U8</accession>
<dbReference type="EMBL" id="CAXAMM010013814">
    <property type="protein sequence ID" value="CAK9032254.1"/>
    <property type="molecule type" value="Genomic_DNA"/>
</dbReference>
<dbReference type="SMART" id="SM01411">
    <property type="entry name" value="Ephrin_rec_like"/>
    <property type="match status" value="1"/>
</dbReference>
<comment type="caution">
    <text evidence="3">The sequence shown here is derived from an EMBL/GenBank/DDBJ whole genome shotgun (WGS) entry which is preliminary data.</text>
</comment>
<feature type="transmembrane region" description="Helical" evidence="2">
    <location>
        <begin position="222"/>
        <end position="242"/>
    </location>
</feature>
<protein>
    <submittedName>
        <fullName evidence="3">DNA-dependent protein kinase catalytic subunit (DNA-PK catalytic subunit) (DNA-PKcs)</fullName>
    </submittedName>
</protein>
<feature type="coiled-coil region" evidence="1">
    <location>
        <begin position="460"/>
        <end position="535"/>
    </location>
</feature>
<evidence type="ECO:0000313" key="4">
    <source>
        <dbReference type="Proteomes" id="UP001642464"/>
    </source>
</evidence>
<dbReference type="GO" id="GO:0016301">
    <property type="term" value="F:kinase activity"/>
    <property type="evidence" value="ECO:0007669"/>
    <property type="project" value="UniProtKB-KW"/>
</dbReference>
<feature type="transmembrane region" description="Helical" evidence="2">
    <location>
        <begin position="196"/>
        <end position="215"/>
    </location>
</feature>
<gene>
    <name evidence="3" type="ORF">SCF082_LOCUS19995</name>
</gene>
<dbReference type="Proteomes" id="UP001642464">
    <property type="component" value="Unassembled WGS sequence"/>
</dbReference>
<evidence type="ECO:0000256" key="2">
    <source>
        <dbReference type="SAM" id="Phobius"/>
    </source>
</evidence>
<dbReference type="Gene3D" id="2.10.50.10">
    <property type="entry name" value="Tumor Necrosis Factor Receptor, subunit A, domain 2"/>
    <property type="match status" value="1"/>
</dbReference>
<proteinExistence type="predicted"/>
<keyword evidence="4" id="KW-1185">Reference proteome</keyword>
<name>A0ABP0L0U8_9DINO</name>
<organism evidence="3 4">
    <name type="scientific">Durusdinium trenchii</name>
    <dbReference type="NCBI Taxonomy" id="1381693"/>
    <lineage>
        <taxon>Eukaryota</taxon>
        <taxon>Sar</taxon>
        <taxon>Alveolata</taxon>
        <taxon>Dinophyceae</taxon>
        <taxon>Suessiales</taxon>
        <taxon>Symbiodiniaceae</taxon>
        <taxon>Durusdinium</taxon>
    </lineage>
</organism>
<keyword evidence="1" id="KW-0175">Coiled coil</keyword>
<reference evidence="3 4" key="1">
    <citation type="submission" date="2024-02" db="EMBL/GenBank/DDBJ databases">
        <authorList>
            <person name="Chen Y."/>
            <person name="Shah S."/>
            <person name="Dougan E. K."/>
            <person name="Thang M."/>
            <person name="Chan C."/>
        </authorList>
    </citation>
    <scope>NUCLEOTIDE SEQUENCE [LARGE SCALE GENOMIC DNA]</scope>
</reference>
<keyword evidence="2" id="KW-0812">Transmembrane</keyword>
<keyword evidence="2" id="KW-1133">Transmembrane helix</keyword>
<keyword evidence="2" id="KW-0472">Membrane</keyword>
<feature type="transmembrane region" description="Helical" evidence="2">
    <location>
        <begin position="77"/>
        <end position="100"/>
    </location>
</feature>
<sequence>YEYDDALLVAECVPCLPGFYTSLDSNQERCERCPEGSFTSERGTSACSLCRGRLLLYAANEEKTACRSNLVTNLPTFFAVLLWNLMIFLIPLACGMPFIVHDIRRTLGRDGLVRVTTNRHWILHKAVKVRFTGTGVPQLDRAGYAYRARVHTSREVELVTAKCRSPVVEAMASSSGQVQVFWRHAIAFTGVLGVPFSLWLVLLFVLYIAFLAIFWEQYERPMLACVFHLALGATIAILGHWLRWQTISQTQIIQDVQVFDRQLRRRFPRPMTCEKGPARAIEPQQLLRFLDFFRNHIGNRTTYYVVHNIILPLTEPYRLSYAEVAGPSTCHRRWFVSHYWGTDFAHLVSSVERHSQDCSTDFTEKYPYWICTFSNNQWAVSEELGDSYLESSFYQALRGKGTLGTVMVFDEEAMPLTRSWCLFELLQTVLLRGSSHDFKGLMLCSPLGTMNTGKGSLDLAMNVSNKLAKLDLEAAEASNRSDKDMIDNLVRQEGGFEQINEFLVDSISEVLHKLREQFTRNIDSLEKDLARKMNRNLAKGHENGDDYRLDGTVARCGQNSWMIEMKPDVDAGCSDRARANTAEPSTPKIHATAFQATGLLHFGATDGRLTLDDACFTCSSAEPPMAIALLAKWHPTGRSILQECCALVEAPPIQARLQDRSDGLRLALCTEQLLLHPGTKAERETKTSLNKNKTFNRMCPWALSDAPEELEATFTSLAGEVWQDFSLAREASESTESGPRRAVLRALLSGLLELCLEPKTRYRPKYTEMPTDRLGRDCVQPDESVLGTLDVTGRRRPPRPTGDAVRAVRRERQWVVPKPSALRGLRCARGRNRLEELLLTLRASDVWRRGLQSRDASTQLATGRLANMVANRLDVGCPVGGEGRKPLYERTLRAGAERELSLCIGVCERRPDVARGEVAEGVLGFVVRAAVSDEWRQVKEALTLKLGDVKAQAVQEMADEVKSTARDWWDAQLSGDAAQRVADLCLRLGGKAEHEPSFIPATLSLLLSLARKSADYRQVKNKPLSDIEFRPMQISTSSWASTALPQTFQLGSVWASTYRGTASQTRTLALGGGAARNSDAGGSVAASLAAEALPRELRARKELPPVPSFHAQAKPAGGGAGGTSTAPVAPAGAGTGLLRHTEEDSRRVAIFRKERETKAALASLERREREGVEEDVVDLVSGYREGSYPDVEVSLADILEPLARAATEDLGLAEELLLAVWCGLTAKEVLSGAFNGLLSGCLGDVTLVHFLHSLVVRCSQDYGKTLPLPALQRTLGFSELSGIQARSHETPPRVAWAAREWRAWWPLELQKNRGWVASTVDMLMNEPPKAWRSEGLYESTVYV</sequence>
<keyword evidence="3" id="KW-0418">Kinase</keyword>
<keyword evidence="3" id="KW-0808">Transferase</keyword>
<feature type="non-terminal residue" evidence="3">
    <location>
        <position position="1"/>
    </location>
</feature>